<evidence type="ECO:0000313" key="2">
    <source>
        <dbReference type="Proteomes" id="UP000217221"/>
    </source>
</evidence>
<accession>A0A249LG89</accession>
<name>A0A249LG89_9ACTN</name>
<dbReference type="SUPFAM" id="SSF56112">
    <property type="entry name" value="Protein kinase-like (PK-like)"/>
    <property type="match status" value="1"/>
</dbReference>
<sequence>MHLSKAQCQQLLPLSRADLINACSDVSVDFPISDSAGILVFESGNKNFVAPYVKNREIRRAQSKDAVTAQLLSNPLPDGLRTTMQSGSYSQERFISVDQSNESVILDESIIVKWQLTAQKSIGAHKEEILTENGFAHLPELLGNIYWDEKLLASVNKYIPGTTDGWTWCVDKAKASDLGPWLVNLAHLTAEMHRCLEGLIHGDFHVGQILKTSQSDQLWVIDFDGDPLATAEEAIDPLRDVASMCASFFHVGAVTIKHGADPSVIKEWIVQAESIYAATYFEGNAFDVKALRALMRSLENRELKYADKFLPQWRYAPEFAISYMEELGYGSN</sequence>
<proteinExistence type="predicted"/>
<dbReference type="Gene3D" id="3.90.1200.10">
    <property type="match status" value="1"/>
</dbReference>
<reference evidence="1 2" key="1">
    <citation type="submission" date="2016-07" db="EMBL/GenBank/DDBJ databases">
        <title>High microdiversification within the ubiquitous acI lineage of Actinobacteria.</title>
        <authorList>
            <person name="Neuenschwander S.M."/>
            <person name="Salcher M."/>
            <person name="Ghai R."/>
            <person name="Pernthaler J."/>
        </authorList>
    </citation>
    <scope>NUCLEOTIDE SEQUENCE [LARGE SCALE GENOMIC DNA]</scope>
    <source>
        <strain evidence="1">MMS-VB-114</strain>
    </source>
</reference>
<evidence type="ECO:0000313" key="1">
    <source>
        <dbReference type="EMBL" id="ASY27936.1"/>
    </source>
</evidence>
<protein>
    <submittedName>
        <fullName evidence="1">Putative trehalose synthase</fullName>
    </submittedName>
</protein>
<keyword evidence="2" id="KW-1185">Reference proteome</keyword>
<organism evidence="1 2">
    <name type="scientific">Candidatus Planktophila limnetica</name>
    <dbReference type="NCBI Taxonomy" id="573600"/>
    <lineage>
        <taxon>Bacteria</taxon>
        <taxon>Bacillati</taxon>
        <taxon>Actinomycetota</taxon>
        <taxon>Actinomycetes</taxon>
        <taxon>Candidatus Nanopelagicales</taxon>
        <taxon>Candidatus Nanopelagicaceae</taxon>
        <taxon>Candidatus Planktophila</taxon>
    </lineage>
</organism>
<dbReference type="RefSeq" id="WP_095698235.1">
    <property type="nucleotide sequence ID" value="NZ_CP016782.1"/>
</dbReference>
<dbReference type="Proteomes" id="UP000217221">
    <property type="component" value="Chromosome"/>
</dbReference>
<dbReference type="EMBL" id="CP016782">
    <property type="protein sequence ID" value="ASY27936.1"/>
    <property type="molecule type" value="Genomic_DNA"/>
</dbReference>
<dbReference type="AlphaFoldDB" id="A0A249LG89"/>
<dbReference type="OrthoDB" id="3787729at2"/>
<dbReference type="KEGG" id="plim:PHILAsVB114_04745"/>
<dbReference type="InterPro" id="IPR011009">
    <property type="entry name" value="Kinase-like_dom_sf"/>
</dbReference>
<gene>
    <name evidence="1" type="ORF">PHILAsVB114_04745</name>
</gene>